<name>A0A7V2SY75_9BACT</name>
<dbReference type="GO" id="GO:0051607">
    <property type="term" value="P:defense response to virus"/>
    <property type="evidence" value="ECO:0007669"/>
    <property type="project" value="UniProtKB-UniRule"/>
</dbReference>
<evidence type="ECO:0000256" key="5">
    <source>
        <dbReference type="ARBA" id="ARBA00022842"/>
    </source>
</evidence>
<evidence type="ECO:0000313" key="11">
    <source>
        <dbReference type="EMBL" id="HFC46794.1"/>
    </source>
</evidence>
<dbReference type="InterPro" id="IPR042211">
    <property type="entry name" value="CRISPR-assoc_Cas1_N"/>
</dbReference>
<dbReference type="AlphaFoldDB" id="A0A7V2SY75"/>
<protein>
    <recommendedName>
        <fullName evidence="10">CRISPR-associated endonuclease Cas1</fullName>
        <ecNumber evidence="10">3.1.-.-</ecNumber>
    </recommendedName>
</protein>
<evidence type="ECO:0000256" key="9">
    <source>
        <dbReference type="ARBA" id="ARBA00038592"/>
    </source>
</evidence>
<dbReference type="EC" id="3.1.-.-" evidence="10"/>
<dbReference type="GO" id="GO:0004519">
    <property type="term" value="F:endonuclease activity"/>
    <property type="evidence" value="ECO:0007669"/>
    <property type="project" value="UniProtKB-UniRule"/>
</dbReference>
<evidence type="ECO:0000256" key="6">
    <source>
        <dbReference type="ARBA" id="ARBA00023118"/>
    </source>
</evidence>
<keyword evidence="5 10" id="KW-0460">Magnesium</keyword>
<dbReference type="GO" id="GO:0046872">
    <property type="term" value="F:metal ion binding"/>
    <property type="evidence" value="ECO:0007669"/>
    <property type="project" value="UniProtKB-UniRule"/>
</dbReference>
<keyword evidence="7 10" id="KW-0238">DNA-binding</keyword>
<evidence type="ECO:0000256" key="1">
    <source>
        <dbReference type="ARBA" id="ARBA00022722"/>
    </source>
</evidence>
<accession>A0A7V2SY75</accession>
<comment type="function">
    <text evidence="10">CRISPR (clustered regularly interspaced short palindromic repeat), is an adaptive immune system that provides protection against mobile genetic elements (viruses, transposable elements and conjugative plasmids). CRISPR clusters contain spacers, sequences complementary to antecedent mobile elements, and target invading nucleic acids. CRISPR clusters are transcribed and processed into CRISPR RNA (crRNA). Acts as a dsDNA endonuclease. Involved in the integration of spacer DNA into the CRISPR cassette.</text>
</comment>
<evidence type="ECO:0000256" key="4">
    <source>
        <dbReference type="ARBA" id="ARBA00022801"/>
    </source>
</evidence>
<dbReference type="EMBL" id="DRND01000226">
    <property type="protein sequence ID" value="HFC46794.1"/>
    <property type="molecule type" value="Genomic_DNA"/>
</dbReference>
<feature type="binding site" evidence="10">
    <location>
        <position position="228"/>
    </location>
    <ligand>
        <name>Mn(2+)</name>
        <dbReference type="ChEBI" id="CHEBI:29035"/>
    </ligand>
</feature>
<dbReference type="PANTHER" id="PTHR34353">
    <property type="entry name" value="CRISPR-ASSOCIATED ENDONUCLEASE CAS1 1"/>
    <property type="match status" value="1"/>
</dbReference>
<evidence type="ECO:0000256" key="2">
    <source>
        <dbReference type="ARBA" id="ARBA00022723"/>
    </source>
</evidence>
<dbReference type="Pfam" id="PF01867">
    <property type="entry name" value="Cas_Cas1"/>
    <property type="match status" value="1"/>
</dbReference>
<comment type="similarity">
    <text evidence="10">Belongs to the CRISPR-associated endonuclease Cas1 family.</text>
</comment>
<reference evidence="11" key="1">
    <citation type="journal article" date="2020" name="mSystems">
        <title>Genome- and Community-Level Interaction Insights into Carbon Utilization and Element Cycling Functions of Hydrothermarchaeota in Hydrothermal Sediment.</title>
        <authorList>
            <person name="Zhou Z."/>
            <person name="Liu Y."/>
            <person name="Xu W."/>
            <person name="Pan J."/>
            <person name="Luo Z.H."/>
            <person name="Li M."/>
        </authorList>
    </citation>
    <scope>NUCLEOTIDE SEQUENCE [LARGE SCALE GENOMIC DNA]</scope>
    <source>
        <strain evidence="11">HyVt-503</strain>
    </source>
</reference>
<organism evidence="11">
    <name type="scientific">Dissulfuribacter thermophilus</name>
    <dbReference type="NCBI Taxonomy" id="1156395"/>
    <lineage>
        <taxon>Bacteria</taxon>
        <taxon>Pseudomonadati</taxon>
        <taxon>Thermodesulfobacteriota</taxon>
        <taxon>Dissulfuribacteria</taxon>
        <taxon>Dissulfuribacterales</taxon>
        <taxon>Dissulfuribacteraceae</taxon>
        <taxon>Dissulfuribacter</taxon>
    </lineage>
</organism>
<sequence length="330" mass="37811">MVERIYLLEEGAYLTRKGEVLVVMKGTEKLDEIPAADLKRLVLVGRASMTGPVLDFLISNRVDTVFLTPTGRFRASILLDDPGHVRLRVRQYRLMQDGIFQVNTARLIVVRKLENQQRLLLKRAESLPTKQEIREASLKIEALKRRLLDKEDLDIEFVRGTEGAASRIFYSVFGLLIKNRAFSFTGRNKRPPLDPVNALLSFVYTLFTNEVMSAVKARGLDPYLGALHTPHHGTPALVCDLVEEWRSTAESFILTIINRRHVTTDDFIYSRRPESPVLMTPKFMKALIHSYEKFVGGKGKGRRSTASIRWEIYRRVRSFVNYLEDPKTGF</sequence>
<comment type="cofactor">
    <cofactor evidence="10">
        <name>Mg(2+)</name>
        <dbReference type="ChEBI" id="CHEBI:18420"/>
    </cofactor>
    <cofactor evidence="10">
        <name>Mn(2+)</name>
        <dbReference type="ChEBI" id="CHEBI:29035"/>
    </cofactor>
</comment>
<dbReference type="GO" id="GO:0003677">
    <property type="term" value="F:DNA binding"/>
    <property type="evidence" value="ECO:0007669"/>
    <property type="project" value="UniProtKB-KW"/>
</dbReference>
<dbReference type="Gene3D" id="3.100.10.20">
    <property type="entry name" value="CRISPR-associated endonuclease Cas1, N-terminal domain"/>
    <property type="match status" value="1"/>
</dbReference>
<keyword evidence="4 10" id="KW-0378">Hydrolase</keyword>
<dbReference type="InterPro" id="IPR002729">
    <property type="entry name" value="CRISPR-assoc_Cas1"/>
</dbReference>
<keyword evidence="3 10" id="KW-0255">Endonuclease</keyword>
<gene>
    <name evidence="10 11" type="primary">cas1</name>
    <name evidence="11" type="ORF">ENJ63_02810</name>
</gene>
<dbReference type="CDD" id="cd09634">
    <property type="entry name" value="Cas1_I-II-III"/>
    <property type="match status" value="1"/>
</dbReference>
<feature type="binding site" evidence="10">
    <location>
        <position position="162"/>
    </location>
    <ligand>
        <name>Mn(2+)</name>
        <dbReference type="ChEBI" id="CHEBI:29035"/>
    </ligand>
</feature>
<keyword evidence="2 10" id="KW-0479">Metal-binding</keyword>
<evidence type="ECO:0000256" key="7">
    <source>
        <dbReference type="ARBA" id="ARBA00023125"/>
    </source>
</evidence>
<keyword evidence="1 10" id="KW-0540">Nuclease</keyword>
<dbReference type="Proteomes" id="UP000885797">
    <property type="component" value="Unassembled WGS sequence"/>
</dbReference>
<comment type="caution">
    <text evidence="11">The sequence shown here is derived from an EMBL/GenBank/DDBJ whole genome shotgun (WGS) entry which is preliminary data.</text>
</comment>
<proteinExistence type="inferred from homology"/>
<dbReference type="InterPro" id="IPR050646">
    <property type="entry name" value="Cas1"/>
</dbReference>
<feature type="binding site" evidence="10">
    <location>
        <position position="243"/>
    </location>
    <ligand>
        <name>Mn(2+)</name>
        <dbReference type="ChEBI" id="CHEBI:29035"/>
    </ligand>
</feature>
<keyword evidence="6 10" id="KW-0051">Antiviral defense</keyword>
<dbReference type="Gene3D" id="1.20.120.920">
    <property type="entry name" value="CRISPR-associated endonuclease Cas1, C-terminal domain"/>
    <property type="match status" value="1"/>
</dbReference>
<dbReference type="GO" id="GO:0016787">
    <property type="term" value="F:hydrolase activity"/>
    <property type="evidence" value="ECO:0007669"/>
    <property type="project" value="UniProtKB-KW"/>
</dbReference>
<dbReference type="GO" id="GO:0043571">
    <property type="term" value="P:maintenance of CRISPR repeat elements"/>
    <property type="evidence" value="ECO:0007669"/>
    <property type="project" value="UniProtKB-UniRule"/>
</dbReference>
<evidence type="ECO:0000256" key="8">
    <source>
        <dbReference type="ARBA" id="ARBA00023211"/>
    </source>
</evidence>
<evidence type="ECO:0000256" key="3">
    <source>
        <dbReference type="ARBA" id="ARBA00022759"/>
    </source>
</evidence>
<dbReference type="NCBIfam" id="TIGR00287">
    <property type="entry name" value="cas1"/>
    <property type="match status" value="1"/>
</dbReference>
<dbReference type="InterPro" id="IPR042206">
    <property type="entry name" value="CRISPR-assoc_Cas1_C"/>
</dbReference>
<comment type="subunit">
    <text evidence="9 10">Homodimer, forms a heterotetramer with a Cas2 homodimer.</text>
</comment>
<evidence type="ECO:0000256" key="10">
    <source>
        <dbReference type="HAMAP-Rule" id="MF_01470"/>
    </source>
</evidence>
<keyword evidence="8 10" id="KW-0464">Manganese</keyword>
<dbReference type="PANTHER" id="PTHR34353:SF2">
    <property type="entry name" value="CRISPR-ASSOCIATED ENDONUCLEASE CAS1 1"/>
    <property type="match status" value="1"/>
</dbReference>
<dbReference type="HAMAP" id="MF_01470">
    <property type="entry name" value="Cas1"/>
    <property type="match status" value="1"/>
</dbReference>